<dbReference type="Proteomes" id="UP000623467">
    <property type="component" value="Unassembled WGS sequence"/>
</dbReference>
<comment type="caution">
    <text evidence="1">The sequence shown here is derived from an EMBL/GenBank/DDBJ whole genome shotgun (WGS) entry which is preliminary data.</text>
</comment>
<keyword evidence="2" id="KW-1185">Reference proteome</keyword>
<dbReference type="InterPro" id="IPR032675">
    <property type="entry name" value="LRR_dom_sf"/>
</dbReference>
<accession>A0A8H7DAR1</accession>
<sequence>MLSDLAADRARVAESNAQILLLERSLSALRSQSRVQDPLDSYKYPVLTLPNEIVAEIFTHYIPIYPWGPRTPFTGPETESPTLLTQICRKWRGIALETANLWRAISLPDLNLSETKQAALSDAWLSRSRACPISFWYSTPADFPSYGAEILSVLIKHRARLEHLSLNGISRTHLPAIEGPMPLLRRFELLLEDLDDFHDDSAIEVSFLEAPLLRKVLLSGAIGVDNIVLPWAQLTSLALLGRLPHDCAPILRHTSNLVHCELALVRDPLNEAVPHVTLPSLQSLMLTSVMEDDNSITGFLQTLTTPILRRLRVPEAFLGPNFIDTLKSFVSRSGCKLQDLCVTERRIESKSSYRIAFPSTNVSFGHWATASDEWLMFGVRDCPLPLELYESSGVYPFHT</sequence>
<evidence type="ECO:0000313" key="1">
    <source>
        <dbReference type="EMBL" id="KAF7367570.1"/>
    </source>
</evidence>
<protein>
    <submittedName>
        <fullName evidence="1">F-box domain-containing protein</fullName>
    </submittedName>
</protein>
<dbReference type="EMBL" id="JACAZH010000005">
    <property type="protein sequence ID" value="KAF7367570.1"/>
    <property type="molecule type" value="Genomic_DNA"/>
</dbReference>
<dbReference type="OrthoDB" id="3139566at2759"/>
<evidence type="ECO:0000313" key="2">
    <source>
        <dbReference type="Proteomes" id="UP000623467"/>
    </source>
</evidence>
<dbReference type="Gene3D" id="3.80.10.10">
    <property type="entry name" value="Ribonuclease Inhibitor"/>
    <property type="match status" value="1"/>
</dbReference>
<reference evidence="1" key="1">
    <citation type="submission" date="2020-05" db="EMBL/GenBank/DDBJ databases">
        <title>Mycena genomes resolve the evolution of fungal bioluminescence.</title>
        <authorList>
            <person name="Tsai I.J."/>
        </authorList>
    </citation>
    <scope>NUCLEOTIDE SEQUENCE</scope>
    <source>
        <strain evidence="1">160909Yilan</strain>
    </source>
</reference>
<name>A0A8H7DAR1_9AGAR</name>
<dbReference type="AlphaFoldDB" id="A0A8H7DAR1"/>
<gene>
    <name evidence="1" type="ORF">MSAN_00820200</name>
</gene>
<organism evidence="1 2">
    <name type="scientific">Mycena sanguinolenta</name>
    <dbReference type="NCBI Taxonomy" id="230812"/>
    <lineage>
        <taxon>Eukaryota</taxon>
        <taxon>Fungi</taxon>
        <taxon>Dikarya</taxon>
        <taxon>Basidiomycota</taxon>
        <taxon>Agaricomycotina</taxon>
        <taxon>Agaricomycetes</taxon>
        <taxon>Agaricomycetidae</taxon>
        <taxon>Agaricales</taxon>
        <taxon>Marasmiineae</taxon>
        <taxon>Mycenaceae</taxon>
        <taxon>Mycena</taxon>
    </lineage>
</organism>
<proteinExistence type="predicted"/>